<dbReference type="STRING" id="1914963.AWW67_12780"/>
<dbReference type="GO" id="GO:0016289">
    <property type="term" value="F:acyl-CoA hydrolase activity"/>
    <property type="evidence" value="ECO:0007669"/>
    <property type="project" value="UniProtKB-ARBA"/>
</dbReference>
<dbReference type="InterPro" id="IPR029069">
    <property type="entry name" value="HotDog_dom_sf"/>
</dbReference>
<proteinExistence type="predicted"/>
<reference evidence="3 4" key="1">
    <citation type="submission" date="2016-01" db="EMBL/GenBank/DDBJ databases">
        <title>Genome sequencing of Roseivirga seohaensis SW-152.</title>
        <authorList>
            <person name="Selvaratnam C."/>
            <person name="Thevarajoo S."/>
            <person name="Goh K.M."/>
            <person name="Ee R."/>
            <person name="Chan K.-G."/>
            <person name="Chong C.S."/>
        </authorList>
    </citation>
    <scope>NUCLEOTIDE SEQUENCE [LARGE SCALE GENOMIC DNA]</scope>
    <source>
        <strain evidence="3 4">SW-152</strain>
    </source>
</reference>
<dbReference type="Pfam" id="PF03061">
    <property type="entry name" value="4HBT"/>
    <property type="match status" value="1"/>
</dbReference>
<accession>A0A150XKI5</accession>
<evidence type="ECO:0000313" key="3">
    <source>
        <dbReference type="EMBL" id="KYG79249.1"/>
    </source>
</evidence>
<dbReference type="RefSeq" id="WP_062303313.1">
    <property type="nucleotide sequence ID" value="NZ_LRPB01000049.1"/>
</dbReference>
<gene>
    <name evidence="3" type="ORF">AWW67_12780</name>
</gene>
<dbReference type="InterPro" id="IPR006683">
    <property type="entry name" value="Thioestr_dom"/>
</dbReference>
<keyword evidence="1" id="KW-0378">Hydrolase</keyword>
<feature type="domain" description="Thioesterase" evidence="2">
    <location>
        <begin position="52"/>
        <end position="125"/>
    </location>
</feature>
<organism evidence="3 4">
    <name type="scientific">Roseivirga seohaensis</name>
    <dbReference type="NCBI Taxonomy" id="1914963"/>
    <lineage>
        <taxon>Bacteria</taxon>
        <taxon>Pseudomonadati</taxon>
        <taxon>Bacteroidota</taxon>
        <taxon>Cytophagia</taxon>
        <taxon>Cytophagales</taxon>
        <taxon>Roseivirgaceae</taxon>
        <taxon>Roseivirga</taxon>
    </lineage>
</organism>
<dbReference type="AlphaFoldDB" id="A0A150XKI5"/>
<sequence>MNDLEHYNRLERLFDSAPLNQGIFADSELKVSDREATLELAIGSQYFHAANAMHGAIYFKLLDDSAYFASASIEKTFFLLTKSYTIHFRRPVFEDRLKAIGKVVSVNEKEIISSSEIYNQAGKLVAHGEGVFVRGPKRLEELID</sequence>
<dbReference type="SUPFAM" id="SSF54637">
    <property type="entry name" value="Thioesterase/thiol ester dehydrase-isomerase"/>
    <property type="match status" value="1"/>
</dbReference>
<name>A0A150XKI5_9BACT</name>
<dbReference type="CDD" id="cd03443">
    <property type="entry name" value="PaaI_thioesterase"/>
    <property type="match status" value="1"/>
</dbReference>
<dbReference type="Gene3D" id="3.10.129.10">
    <property type="entry name" value="Hotdog Thioesterase"/>
    <property type="match status" value="1"/>
</dbReference>
<protein>
    <recommendedName>
        <fullName evidence="2">Thioesterase domain-containing protein</fullName>
    </recommendedName>
</protein>
<dbReference type="NCBIfam" id="TIGR00369">
    <property type="entry name" value="unchar_dom_1"/>
    <property type="match status" value="1"/>
</dbReference>
<dbReference type="Proteomes" id="UP000075663">
    <property type="component" value="Unassembled WGS sequence"/>
</dbReference>
<evidence type="ECO:0000259" key="2">
    <source>
        <dbReference type="Pfam" id="PF03061"/>
    </source>
</evidence>
<dbReference type="InterPro" id="IPR003736">
    <property type="entry name" value="PAAI_dom"/>
</dbReference>
<evidence type="ECO:0000256" key="1">
    <source>
        <dbReference type="ARBA" id="ARBA00022801"/>
    </source>
</evidence>
<dbReference type="EMBL" id="LRPB01000049">
    <property type="protein sequence ID" value="KYG79249.1"/>
    <property type="molecule type" value="Genomic_DNA"/>
</dbReference>
<evidence type="ECO:0000313" key="4">
    <source>
        <dbReference type="Proteomes" id="UP000075663"/>
    </source>
</evidence>
<comment type="caution">
    <text evidence="3">The sequence shown here is derived from an EMBL/GenBank/DDBJ whole genome shotgun (WGS) entry which is preliminary data.</text>
</comment>